<keyword evidence="1" id="KW-0472">Membrane</keyword>
<name>A0A8S5N287_9CAUD</name>
<organism evidence="2">
    <name type="scientific">Myoviridae sp. ctP4M4</name>
    <dbReference type="NCBI Taxonomy" id="2826647"/>
    <lineage>
        <taxon>Viruses</taxon>
        <taxon>Duplodnaviria</taxon>
        <taxon>Heunggongvirae</taxon>
        <taxon>Uroviricota</taxon>
        <taxon>Caudoviricetes</taxon>
    </lineage>
</organism>
<reference evidence="2" key="1">
    <citation type="journal article" date="2021" name="Proc. Natl. Acad. Sci. U.S.A.">
        <title>A Catalog of Tens of Thousands of Viruses from Human Metagenomes Reveals Hidden Associations with Chronic Diseases.</title>
        <authorList>
            <person name="Tisza M.J."/>
            <person name="Buck C.B."/>
        </authorList>
    </citation>
    <scope>NUCLEOTIDE SEQUENCE</scope>
    <source>
        <strain evidence="2">CtP4M4</strain>
    </source>
</reference>
<sequence>MKVEKLNIENIEKLLHFEPSEKIFIRAIKGLRAKKEDIHQRWIIRIICLILGLIVGFNHDTVRIYQDSVEFSTDMLLAFFGIIFTGYSLLQAFMNKKMLIQLLIDEKKEDNGETKSRLQDINENFTYLMTNILAYIIGSLVIRTIITCMPDDFCVFSNATINSFCAAILIIIYYDFTGIILCRIVSFLTSIYHLFNIYAVTRLTEILDEEEKMKNEK</sequence>
<feature type="transmembrane region" description="Helical" evidence="1">
    <location>
        <begin position="42"/>
        <end position="59"/>
    </location>
</feature>
<proteinExistence type="predicted"/>
<evidence type="ECO:0000313" key="2">
    <source>
        <dbReference type="EMBL" id="DAD88600.1"/>
    </source>
</evidence>
<dbReference type="EMBL" id="BK015043">
    <property type="protein sequence ID" value="DAD88600.1"/>
    <property type="molecule type" value="Genomic_DNA"/>
</dbReference>
<accession>A0A8S5N287</accession>
<protein>
    <submittedName>
        <fullName evidence="2">Uncharacterized protein</fullName>
    </submittedName>
</protein>
<keyword evidence="1" id="KW-0812">Transmembrane</keyword>
<evidence type="ECO:0000256" key="1">
    <source>
        <dbReference type="SAM" id="Phobius"/>
    </source>
</evidence>
<feature type="transmembrane region" description="Helical" evidence="1">
    <location>
        <begin position="125"/>
        <end position="146"/>
    </location>
</feature>
<keyword evidence="1" id="KW-1133">Transmembrane helix</keyword>
<feature type="transmembrane region" description="Helical" evidence="1">
    <location>
        <begin position="71"/>
        <end position="90"/>
    </location>
</feature>
<feature type="transmembrane region" description="Helical" evidence="1">
    <location>
        <begin position="166"/>
        <end position="195"/>
    </location>
</feature>